<dbReference type="NCBIfam" id="TIGR02777">
    <property type="entry name" value="LigD_PE_dom"/>
    <property type="match status" value="1"/>
</dbReference>
<dbReference type="EMBL" id="LDZY01000016">
    <property type="protein sequence ID" value="KLU64242.1"/>
    <property type="molecule type" value="Genomic_DNA"/>
</dbReference>
<dbReference type="InterPro" id="IPR012309">
    <property type="entry name" value="DNA_ligase_ATP-dep_C"/>
</dbReference>
<dbReference type="InterPro" id="IPR052171">
    <property type="entry name" value="NHEJ_LigD"/>
</dbReference>
<comment type="cofactor">
    <cofactor evidence="1">
        <name>Mn(2+)</name>
        <dbReference type="ChEBI" id="CHEBI:29035"/>
    </cofactor>
</comment>
<accession>A0A0J1FLK1</accession>
<evidence type="ECO:0000256" key="8">
    <source>
        <dbReference type="ARBA" id="ARBA00022741"/>
    </source>
</evidence>
<evidence type="ECO:0000256" key="14">
    <source>
        <dbReference type="ARBA" id="ARBA00023125"/>
    </source>
</evidence>
<evidence type="ECO:0000256" key="19">
    <source>
        <dbReference type="ARBA" id="ARBA00029943"/>
    </source>
</evidence>
<keyword evidence="13" id="KW-0239">DNA-directed DNA polymerase</keyword>
<dbReference type="Pfam" id="PF13298">
    <property type="entry name" value="LigD_N"/>
    <property type="match status" value="1"/>
</dbReference>
<comment type="similarity">
    <text evidence="22">In the N-terminal section; belongs to the LigD polymerase family.</text>
</comment>
<dbReference type="PATRIC" id="fig|476652.3.peg.4101"/>
<comment type="caution">
    <text evidence="25">The sequence shown here is derived from an EMBL/GenBank/DDBJ whole genome shotgun (WGS) entry which is preliminary data.</text>
</comment>
<dbReference type="Pfam" id="PF21686">
    <property type="entry name" value="LigD_Prim-Pol"/>
    <property type="match status" value="1"/>
</dbReference>
<evidence type="ECO:0000256" key="17">
    <source>
        <dbReference type="ARBA" id="ARBA00023211"/>
    </source>
</evidence>
<keyword evidence="26" id="KW-1185">Reference proteome</keyword>
<keyword evidence="15" id="KW-0233">DNA recombination</keyword>
<keyword evidence="16" id="KW-0234">DNA repair</keyword>
<dbReference type="GO" id="GO:0046872">
    <property type="term" value="F:metal ion binding"/>
    <property type="evidence" value="ECO:0007669"/>
    <property type="project" value="UniProtKB-KW"/>
</dbReference>
<evidence type="ECO:0000259" key="24">
    <source>
        <dbReference type="PROSITE" id="PS50160"/>
    </source>
</evidence>
<dbReference type="AlphaFoldDB" id="A0A0J1FLK1"/>
<evidence type="ECO:0000256" key="20">
    <source>
        <dbReference type="ARBA" id="ARBA00034003"/>
    </source>
</evidence>
<dbReference type="InterPro" id="IPR012310">
    <property type="entry name" value="DNA_ligase_ATP-dep_cent"/>
</dbReference>
<reference evidence="25 26" key="1">
    <citation type="submission" date="2015-06" db="EMBL/GenBank/DDBJ databases">
        <title>Draft genome of the moderately acidophilic sulfate reducer Candidatus Desulfosporosinus acididurans strain M1.</title>
        <authorList>
            <person name="Poehlein A."/>
            <person name="Petzsch P."/>
            <person name="Johnson B.D."/>
            <person name="Schloemann M."/>
            <person name="Daniel R."/>
            <person name="Muehling M."/>
        </authorList>
    </citation>
    <scope>NUCLEOTIDE SEQUENCE [LARGE SCALE GENOMIC DNA]</scope>
    <source>
        <strain evidence="25 26">M1</strain>
    </source>
</reference>
<evidence type="ECO:0000256" key="13">
    <source>
        <dbReference type="ARBA" id="ARBA00022932"/>
    </source>
</evidence>
<dbReference type="NCBIfam" id="TIGR02779">
    <property type="entry name" value="NHEJ_ligase_lig"/>
    <property type="match status" value="1"/>
</dbReference>
<dbReference type="GO" id="GO:0006310">
    <property type="term" value="P:DNA recombination"/>
    <property type="evidence" value="ECO:0007669"/>
    <property type="project" value="UniProtKB-KW"/>
</dbReference>
<evidence type="ECO:0000256" key="3">
    <source>
        <dbReference type="ARBA" id="ARBA00022598"/>
    </source>
</evidence>
<dbReference type="InterPro" id="IPR014143">
    <property type="entry name" value="NHEJ_ligase_prk"/>
</dbReference>
<protein>
    <recommendedName>
        <fullName evidence="2">DNA ligase (ATP)</fullName>
        <ecNumber evidence="2">6.5.1.1</ecNumber>
    </recommendedName>
    <alternativeName>
        <fullName evidence="19">NHEJ DNA polymerase</fullName>
    </alternativeName>
</protein>
<dbReference type="NCBIfam" id="TIGR02776">
    <property type="entry name" value="NHEJ_ligase_prk"/>
    <property type="match status" value="1"/>
</dbReference>
<dbReference type="Gene3D" id="3.90.920.10">
    <property type="entry name" value="DNA primase, PRIM domain"/>
    <property type="match status" value="1"/>
</dbReference>
<sequence length="841" mass="96095">MNYRILIIQLEIITKRRNNKEKELLDNCMTANLNNYNQNRNFTRTQEPEGKTELSQEGLRFVVQHHIARRDHYDFRLEWDGALLSWAVPKGPSFDPRDKRLAIRVEEHPLEYRNFEGTIPKGEYGGGVVMIWDEGLWEPYGDVADGLRTGTLKFVLQGCRLIGKWALVRLKGKTGEKQENWLLLKEKDEYAKASDKICQFITSIRTGRTMTEIKEGEGDKSTRNPFSNTGVQLAQLVNSVPKGEDWLYELKYDGYRILAYIERSSVRLITRNGNDFTKRFREVACSLVEWAGGRAMILDGEMVITNAAGKTDFQALQNYFKNPLDKNLTYIIFDLLALDGLDLRGQRLIDRKEKLEALLKDSPRNLYYSRHVRENGKESFRAACEAGMEGIVGKKADSNYSGARNSDWIKLKCEQRQEFVIGGYILSERKTSGVSSLLLGIYEDGELVYAGRAGTGLSEADKEYLEEQFAGLKRKEPSFQIAPKPRSQEKINWLEPELIAEIKFAEWTSDHLLRQASFKGLRNDKNPRDIKREKASDEIHHPSSGNKMERVMETNVDCIVIEGINISNPGKVIFADSEITKMDIIRYYAQVAERMLPYVSRRILSIVRCPKGISQTCFYKKHPGPGSKGIVTIPVFTSDGETEDYFYIDDRSGLIAEAQMGTLEFHTWGSRVDELEKPDMMVFDLDPDEGMDLSRVRQGVRDVKTILAELSLNSYLKTSGGKGYHVVVPLKPAVAWDTFRDFAKRVAQVMEQKWPDRYTSNVRKAKRTNKIFIDWIRNGRGATSIAPYSLRARTGAGVSIPISWDELDTVAPNDVNMAEALRRINSSDPWQDFLQNNQRLK</sequence>
<evidence type="ECO:0000256" key="6">
    <source>
        <dbReference type="ARBA" id="ARBA00022722"/>
    </source>
</evidence>
<dbReference type="CDD" id="cd07906">
    <property type="entry name" value="Adenylation_DNA_ligase_LigD_LigC"/>
    <property type="match status" value="1"/>
</dbReference>
<feature type="domain" description="ATP-dependent DNA ligase family profile" evidence="24">
    <location>
        <begin position="321"/>
        <end position="443"/>
    </location>
</feature>
<dbReference type="InterPro" id="IPR033651">
    <property type="entry name" value="PaeLigD_Pol-like"/>
</dbReference>
<keyword evidence="4" id="KW-0808">Transferase</keyword>
<evidence type="ECO:0000256" key="10">
    <source>
        <dbReference type="ARBA" id="ARBA00022801"/>
    </source>
</evidence>
<evidence type="ECO:0000313" key="26">
    <source>
        <dbReference type="Proteomes" id="UP000036356"/>
    </source>
</evidence>
<evidence type="ECO:0000256" key="16">
    <source>
        <dbReference type="ARBA" id="ARBA00023204"/>
    </source>
</evidence>
<comment type="similarity">
    <text evidence="21">In the C-terminal section; belongs to the ATP-dependent DNA ligase family.</text>
</comment>
<dbReference type="GO" id="GO:0003677">
    <property type="term" value="F:DNA binding"/>
    <property type="evidence" value="ECO:0007669"/>
    <property type="project" value="UniProtKB-KW"/>
</dbReference>
<gene>
    <name evidence="25" type="ORF">DEAC_c38750</name>
</gene>
<dbReference type="PANTHER" id="PTHR42705:SF2">
    <property type="entry name" value="BIFUNCTIONAL NON-HOMOLOGOUS END JOINING PROTEIN LIGD"/>
    <property type="match status" value="1"/>
</dbReference>
<dbReference type="InterPro" id="IPR014146">
    <property type="entry name" value="LigD_ligase_dom"/>
</dbReference>
<keyword evidence="10" id="KW-0378">Hydrolase</keyword>
<evidence type="ECO:0000256" key="11">
    <source>
        <dbReference type="ARBA" id="ARBA00022839"/>
    </source>
</evidence>
<organism evidence="25 26">
    <name type="scientific">Desulfosporosinus acididurans</name>
    <dbReference type="NCBI Taxonomy" id="476652"/>
    <lineage>
        <taxon>Bacteria</taxon>
        <taxon>Bacillati</taxon>
        <taxon>Bacillota</taxon>
        <taxon>Clostridia</taxon>
        <taxon>Eubacteriales</taxon>
        <taxon>Desulfitobacteriaceae</taxon>
        <taxon>Desulfosporosinus</taxon>
    </lineage>
</organism>
<evidence type="ECO:0000256" key="5">
    <source>
        <dbReference type="ARBA" id="ARBA00022695"/>
    </source>
</evidence>
<proteinExistence type="inferred from homology"/>
<dbReference type="PROSITE" id="PS50160">
    <property type="entry name" value="DNA_LIGASE_A3"/>
    <property type="match status" value="1"/>
</dbReference>
<keyword evidence="3" id="KW-0436">Ligase</keyword>
<keyword evidence="11" id="KW-0269">Exonuclease</keyword>
<keyword evidence="18" id="KW-0511">Multifunctional enzyme</keyword>
<dbReference type="Gene3D" id="2.40.50.140">
    <property type="entry name" value="Nucleic acid-binding proteins"/>
    <property type="match status" value="1"/>
</dbReference>
<evidence type="ECO:0000256" key="21">
    <source>
        <dbReference type="ARBA" id="ARBA00049981"/>
    </source>
</evidence>
<dbReference type="Gene3D" id="3.30.470.30">
    <property type="entry name" value="DNA ligase/mRNA capping enzyme"/>
    <property type="match status" value="1"/>
</dbReference>
<dbReference type="Gene3D" id="3.30.1490.70">
    <property type="match status" value="1"/>
</dbReference>
<keyword evidence="9" id="KW-0227">DNA damage</keyword>
<keyword evidence="17" id="KW-0464">Manganese</keyword>
<keyword evidence="8" id="KW-0547">Nucleotide-binding</keyword>
<dbReference type="Pfam" id="PF04679">
    <property type="entry name" value="DNA_ligase_A_C"/>
    <property type="match status" value="1"/>
</dbReference>
<dbReference type="GO" id="GO:0004527">
    <property type="term" value="F:exonuclease activity"/>
    <property type="evidence" value="ECO:0007669"/>
    <property type="project" value="UniProtKB-KW"/>
</dbReference>
<evidence type="ECO:0000313" key="25">
    <source>
        <dbReference type="EMBL" id="KLU64242.1"/>
    </source>
</evidence>
<evidence type="ECO:0000256" key="23">
    <source>
        <dbReference type="SAM" id="MobiDB-lite"/>
    </source>
</evidence>
<name>A0A0J1FLK1_9FIRM</name>
<dbReference type="InterPro" id="IPR014145">
    <property type="entry name" value="LigD_pol_dom"/>
</dbReference>
<dbReference type="EC" id="6.5.1.1" evidence="2"/>
<dbReference type="CDD" id="cd07971">
    <property type="entry name" value="OBF_DNA_ligase_LigD"/>
    <property type="match status" value="1"/>
</dbReference>
<dbReference type="InterPro" id="IPR014144">
    <property type="entry name" value="LigD_PE_domain"/>
</dbReference>
<evidence type="ECO:0000256" key="9">
    <source>
        <dbReference type="ARBA" id="ARBA00022763"/>
    </source>
</evidence>
<dbReference type="NCBIfam" id="TIGR02778">
    <property type="entry name" value="ligD_pol"/>
    <property type="match status" value="1"/>
</dbReference>
<comment type="catalytic activity">
    <reaction evidence="20">
        <text>ATP + (deoxyribonucleotide)n-3'-hydroxyl + 5'-phospho-(deoxyribonucleotide)m = (deoxyribonucleotide)n+m + AMP + diphosphate.</text>
        <dbReference type="EC" id="6.5.1.1"/>
    </reaction>
</comment>
<keyword evidence="6" id="KW-0540">Nuclease</keyword>
<dbReference type="Proteomes" id="UP000036356">
    <property type="component" value="Unassembled WGS sequence"/>
</dbReference>
<dbReference type="SUPFAM" id="SSF56091">
    <property type="entry name" value="DNA ligase/mRNA capping enzyme, catalytic domain"/>
    <property type="match status" value="1"/>
</dbReference>
<evidence type="ECO:0000256" key="15">
    <source>
        <dbReference type="ARBA" id="ARBA00023172"/>
    </source>
</evidence>
<keyword evidence="7" id="KW-0479">Metal-binding</keyword>
<dbReference type="SUPFAM" id="SSF50249">
    <property type="entry name" value="Nucleic acid-binding proteins"/>
    <property type="match status" value="1"/>
</dbReference>
<evidence type="ECO:0000256" key="2">
    <source>
        <dbReference type="ARBA" id="ARBA00012727"/>
    </source>
</evidence>
<dbReference type="GO" id="GO:0006281">
    <property type="term" value="P:DNA repair"/>
    <property type="evidence" value="ECO:0007669"/>
    <property type="project" value="UniProtKB-KW"/>
</dbReference>
<feature type="region of interest" description="Disordered" evidence="23">
    <location>
        <begin position="524"/>
        <end position="545"/>
    </location>
</feature>
<evidence type="ECO:0000256" key="7">
    <source>
        <dbReference type="ARBA" id="ARBA00022723"/>
    </source>
</evidence>
<dbReference type="GO" id="GO:0003910">
    <property type="term" value="F:DNA ligase (ATP) activity"/>
    <property type="evidence" value="ECO:0007669"/>
    <property type="project" value="UniProtKB-EC"/>
</dbReference>
<evidence type="ECO:0000256" key="12">
    <source>
        <dbReference type="ARBA" id="ARBA00022840"/>
    </source>
</evidence>
<keyword evidence="12" id="KW-0067">ATP-binding</keyword>
<evidence type="ECO:0000256" key="1">
    <source>
        <dbReference type="ARBA" id="ARBA00001936"/>
    </source>
</evidence>
<evidence type="ECO:0000256" key="22">
    <source>
        <dbReference type="ARBA" id="ARBA00049990"/>
    </source>
</evidence>
<dbReference type="PANTHER" id="PTHR42705">
    <property type="entry name" value="BIFUNCTIONAL NON-HOMOLOGOUS END JOINING PROTEIN LIGD"/>
    <property type="match status" value="1"/>
</dbReference>
<evidence type="ECO:0000256" key="18">
    <source>
        <dbReference type="ARBA" id="ARBA00023268"/>
    </source>
</evidence>
<keyword evidence="5" id="KW-0548">Nucleotidyltransferase</keyword>
<dbReference type="CDD" id="cd04862">
    <property type="entry name" value="PaeLigD_Pol_like"/>
    <property type="match status" value="1"/>
</dbReference>
<keyword evidence="14" id="KW-0238">DNA-binding</keyword>
<dbReference type="GO" id="GO:0005524">
    <property type="term" value="F:ATP binding"/>
    <property type="evidence" value="ECO:0007669"/>
    <property type="project" value="UniProtKB-KW"/>
</dbReference>
<dbReference type="InterPro" id="IPR012340">
    <property type="entry name" value="NA-bd_OB-fold"/>
</dbReference>
<dbReference type="STRING" id="476652.DEAC_c38750"/>
<evidence type="ECO:0000256" key="4">
    <source>
        <dbReference type="ARBA" id="ARBA00022679"/>
    </source>
</evidence>
<dbReference type="GO" id="GO:0003887">
    <property type="term" value="F:DNA-directed DNA polymerase activity"/>
    <property type="evidence" value="ECO:0007669"/>
    <property type="project" value="UniProtKB-KW"/>
</dbReference>
<dbReference type="Pfam" id="PF01068">
    <property type="entry name" value="DNA_ligase_A_M"/>
    <property type="match status" value="1"/>
</dbReference>